<evidence type="ECO:0000259" key="1">
    <source>
        <dbReference type="Pfam" id="PF09820"/>
    </source>
</evidence>
<proteinExistence type="predicted"/>
<keyword evidence="3" id="KW-1185">Reference proteome</keyword>
<dbReference type="Proteomes" id="UP001152759">
    <property type="component" value="Unassembled WGS sequence"/>
</dbReference>
<sequence length="248" mass="28746">MLAAFLTKDQNKETKDIFAGFSIATNPKFENIRREHQQKYAVNRFSFSHCRSALTVVQFRNKFSTKMRDRLLAYYREYEELLDPKTKLLISSTVMQRKDFAEVLEGFYHLIITLRNDGNKIAVLIDEYDAPFHLAIEKAISETAEGKPFVLGEFYSRIVILMRKFYSFFFKDGLSPLPECGVIIGITYMAKTSILSDLTDFKAYTTLGYDQFGPYFGFLEKEVKWLIETSQKKLAKPSILSLVPRKTL</sequence>
<dbReference type="Pfam" id="PF09820">
    <property type="entry name" value="AAA-ATPase_like"/>
    <property type="match status" value="1"/>
</dbReference>
<evidence type="ECO:0000313" key="3">
    <source>
        <dbReference type="Proteomes" id="UP001152759"/>
    </source>
</evidence>
<dbReference type="PANTHER" id="PTHR34825">
    <property type="entry name" value="CONSERVED PROTEIN, WITH A WEAK D-GALACTARATE DEHYDRATASE/ALTRONATE HYDROLASE DOMAIN"/>
    <property type="match status" value="1"/>
</dbReference>
<dbReference type="EMBL" id="CAKKNF020000105">
    <property type="protein sequence ID" value="CAH0749993.1"/>
    <property type="molecule type" value="Genomic_DNA"/>
</dbReference>
<accession>A0AAI8UUG9</accession>
<reference evidence="2" key="1">
    <citation type="submission" date="2021-12" db="EMBL/GenBank/DDBJ databases">
        <authorList>
            <person name="King R."/>
        </authorList>
    </citation>
    <scope>NUCLEOTIDE SEQUENCE</scope>
</reference>
<evidence type="ECO:0000313" key="2">
    <source>
        <dbReference type="EMBL" id="CAH0749993.1"/>
    </source>
</evidence>
<dbReference type="InterPro" id="IPR018631">
    <property type="entry name" value="AAA-ATPase-like_dom"/>
</dbReference>
<dbReference type="AlphaFoldDB" id="A0AAI8UUG9"/>
<name>A0AAI8UUG9_BEMTA</name>
<comment type="caution">
    <text evidence="2">The sequence shown here is derived from an EMBL/GenBank/DDBJ whole genome shotgun (WGS) entry which is preliminary data.</text>
</comment>
<organism evidence="2 3">
    <name type="scientific">Bemisia tabaci</name>
    <name type="common">Sweetpotato whitefly</name>
    <name type="synonym">Aleurodes tabaci</name>
    <dbReference type="NCBI Taxonomy" id="7038"/>
    <lineage>
        <taxon>Eukaryota</taxon>
        <taxon>Metazoa</taxon>
        <taxon>Ecdysozoa</taxon>
        <taxon>Arthropoda</taxon>
        <taxon>Hexapoda</taxon>
        <taxon>Insecta</taxon>
        <taxon>Pterygota</taxon>
        <taxon>Neoptera</taxon>
        <taxon>Paraneoptera</taxon>
        <taxon>Hemiptera</taxon>
        <taxon>Sternorrhyncha</taxon>
        <taxon>Aleyrodoidea</taxon>
        <taxon>Aleyrodidae</taxon>
        <taxon>Aleyrodinae</taxon>
        <taxon>Bemisia</taxon>
    </lineage>
</organism>
<protein>
    <recommendedName>
        <fullName evidence="1">AAA-ATPase-like domain-containing protein</fullName>
    </recommendedName>
</protein>
<gene>
    <name evidence="2" type="ORF">BEMITA_LOCUS228</name>
</gene>
<feature type="domain" description="AAA-ATPase-like" evidence="1">
    <location>
        <begin position="1"/>
        <end position="194"/>
    </location>
</feature>
<dbReference type="PANTHER" id="PTHR34825:SF1">
    <property type="entry name" value="AAA-ATPASE-LIKE DOMAIN-CONTAINING PROTEIN"/>
    <property type="match status" value="1"/>
</dbReference>